<dbReference type="RefSeq" id="WP_042128214.1">
    <property type="nucleotide sequence ID" value="NZ_FZOL01000034.1"/>
</dbReference>
<dbReference type="Gene3D" id="2.40.100.10">
    <property type="entry name" value="Cyclophilin-like"/>
    <property type="match status" value="1"/>
</dbReference>
<keyword evidence="1" id="KW-0547">Nucleotide-binding</keyword>
<dbReference type="STRING" id="1215104.GCA_000730585_01223"/>
<protein>
    <submittedName>
        <fullName evidence="5">Biotin-dependent carboxylase uncharacterized domain-containing protein</fullName>
    </submittedName>
</protein>
<dbReference type="GO" id="GO:0016787">
    <property type="term" value="F:hydrolase activity"/>
    <property type="evidence" value="ECO:0007669"/>
    <property type="project" value="UniProtKB-KW"/>
</dbReference>
<dbReference type="InterPro" id="IPR003778">
    <property type="entry name" value="CT_A_B"/>
</dbReference>
<dbReference type="Pfam" id="PF02626">
    <property type="entry name" value="CT_A_B"/>
    <property type="match status" value="1"/>
</dbReference>
<gene>
    <name evidence="5" type="ORF">SAMN05444352_13430</name>
</gene>
<accession>A0A239LD23</accession>
<keyword evidence="3" id="KW-0067">ATP-binding</keyword>
<keyword evidence="2" id="KW-0378">Hydrolase</keyword>
<evidence type="ECO:0000256" key="2">
    <source>
        <dbReference type="ARBA" id="ARBA00022801"/>
    </source>
</evidence>
<evidence type="ECO:0000313" key="6">
    <source>
        <dbReference type="Proteomes" id="UP000198407"/>
    </source>
</evidence>
<dbReference type="SUPFAM" id="SSF50891">
    <property type="entry name" value="Cyclophilin-like"/>
    <property type="match status" value="1"/>
</dbReference>
<name>A0A239LD23_9PSED</name>
<sequence>MIEILSSAAANSVQDLGRPGHLHLGLCAGGAMDVAALRLGNLLLDNPACAAGLEIALFPFRLKFLVDCQFALTGADGPATLDERTLYPSWRFQARAGQVLSLAPPTRGARSYLTFAGGIEVETVLGSRATDLKTGFGGFHGRGLRKGDRLPLGTAPASRDKELGAALPRFLGERGGVVPVRITPGAEWALLDDASRQALLHQQWSVTPDSNRMGMRLKGEALALREPLEMLSHGILPGTVQVPPAGQPIIQLVDANTCGGYPKIAHVIEADLPTLAQAPIGACLGFVLVDAAQAEQAQRLAEQELEPIARALQLQRRYS</sequence>
<organism evidence="5 6">
    <name type="scientific">Pseudomonas japonica</name>
    <dbReference type="NCBI Taxonomy" id="256466"/>
    <lineage>
        <taxon>Bacteria</taxon>
        <taxon>Pseudomonadati</taxon>
        <taxon>Pseudomonadota</taxon>
        <taxon>Gammaproteobacteria</taxon>
        <taxon>Pseudomonadales</taxon>
        <taxon>Pseudomonadaceae</taxon>
        <taxon>Pseudomonas</taxon>
    </lineage>
</organism>
<dbReference type="AlphaFoldDB" id="A0A239LD23"/>
<keyword evidence="6" id="KW-1185">Reference proteome</keyword>
<dbReference type="InterPro" id="IPR052708">
    <property type="entry name" value="PxpC"/>
</dbReference>
<dbReference type="SMART" id="SM00797">
    <property type="entry name" value="AHS2"/>
    <property type="match status" value="1"/>
</dbReference>
<evidence type="ECO:0000259" key="4">
    <source>
        <dbReference type="SMART" id="SM00797"/>
    </source>
</evidence>
<evidence type="ECO:0000256" key="1">
    <source>
        <dbReference type="ARBA" id="ARBA00022741"/>
    </source>
</evidence>
<dbReference type="Proteomes" id="UP000198407">
    <property type="component" value="Unassembled WGS sequence"/>
</dbReference>
<feature type="domain" description="Carboxyltransferase" evidence="4">
    <location>
        <begin position="23"/>
        <end position="305"/>
    </location>
</feature>
<evidence type="ECO:0000313" key="5">
    <source>
        <dbReference type="EMBL" id="SNT27818.1"/>
    </source>
</evidence>
<dbReference type="NCBIfam" id="TIGR00724">
    <property type="entry name" value="urea_amlyse_rel"/>
    <property type="match status" value="1"/>
</dbReference>
<proteinExistence type="predicted"/>
<evidence type="ECO:0000256" key="3">
    <source>
        <dbReference type="ARBA" id="ARBA00022840"/>
    </source>
</evidence>
<dbReference type="PANTHER" id="PTHR43309">
    <property type="entry name" value="5-OXOPROLINASE SUBUNIT C"/>
    <property type="match status" value="1"/>
</dbReference>
<dbReference type="OrthoDB" id="9768696at2"/>
<reference evidence="6" key="1">
    <citation type="submission" date="2017-06" db="EMBL/GenBank/DDBJ databases">
        <authorList>
            <person name="Varghese N."/>
            <person name="Submissions S."/>
        </authorList>
    </citation>
    <scope>NUCLEOTIDE SEQUENCE [LARGE SCALE GENOMIC DNA]</scope>
    <source>
        <strain evidence="6">DSM 22348</strain>
    </source>
</reference>
<dbReference type="GO" id="GO:0005524">
    <property type="term" value="F:ATP binding"/>
    <property type="evidence" value="ECO:0007669"/>
    <property type="project" value="UniProtKB-KW"/>
</dbReference>
<dbReference type="InterPro" id="IPR029000">
    <property type="entry name" value="Cyclophilin-like_dom_sf"/>
</dbReference>
<dbReference type="EMBL" id="FZOL01000034">
    <property type="protein sequence ID" value="SNT27818.1"/>
    <property type="molecule type" value="Genomic_DNA"/>
</dbReference>
<dbReference type="PANTHER" id="PTHR43309:SF3">
    <property type="entry name" value="5-OXOPROLINASE SUBUNIT C"/>
    <property type="match status" value="1"/>
</dbReference>